<keyword evidence="2" id="KW-1185">Reference proteome</keyword>
<gene>
    <name evidence="1" type="ORF">I6J18_01870</name>
</gene>
<dbReference type="RefSeq" id="WP_040373692.1">
    <property type="nucleotide sequence ID" value="NZ_CP068053.1"/>
</dbReference>
<dbReference type="Proteomes" id="UP000595254">
    <property type="component" value="Chromosome"/>
</dbReference>
<dbReference type="Pfam" id="PF11213">
    <property type="entry name" value="DUF3006"/>
    <property type="match status" value="1"/>
</dbReference>
<accession>A0A974NMM6</accession>
<evidence type="ECO:0000313" key="1">
    <source>
        <dbReference type="EMBL" id="QQT00707.1"/>
    </source>
</evidence>
<evidence type="ECO:0000313" key="2">
    <source>
        <dbReference type="Proteomes" id="UP000595254"/>
    </source>
</evidence>
<sequence>MIQGIVDRFEGNIAVVEIDGKEMKDFPKKTLPKGVKVGDMLIFDGDTITISREGTEKLRKEIEDLMDELFED</sequence>
<proteinExistence type="predicted"/>
<dbReference type="KEGG" id="ppsr:I6J18_01870"/>
<dbReference type="AlphaFoldDB" id="A0A974NMM6"/>
<dbReference type="InterPro" id="IPR021377">
    <property type="entry name" value="DUF3006"/>
</dbReference>
<dbReference type="EMBL" id="CP068053">
    <property type="protein sequence ID" value="QQT00707.1"/>
    <property type="molecule type" value="Genomic_DNA"/>
</dbReference>
<organism evidence="1 2">
    <name type="scientific">Peribacillus psychrosaccharolyticus</name>
    <name type="common">Bacillus psychrosaccharolyticus</name>
    <dbReference type="NCBI Taxonomy" id="1407"/>
    <lineage>
        <taxon>Bacteria</taxon>
        <taxon>Bacillati</taxon>
        <taxon>Bacillota</taxon>
        <taxon>Bacilli</taxon>
        <taxon>Bacillales</taxon>
        <taxon>Bacillaceae</taxon>
        <taxon>Peribacillus</taxon>
    </lineage>
</organism>
<name>A0A974NMM6_PERPY</name>
<reference evidence="1 2" key="1">
    <citation type="submission" date="2021-01" db="EMBL/GenBank/DDBJ databases">
        <title>FDA dAtabase for Regulatory Grade micrObial Sequences (FDA-ARGOS): Supporting development and validation of Infectious Disease Dx tests.</title>
        <authorList>
            <person name="Nelson B."/>
            <person name="Plummer A."/>
            <person name="Tallon L."/>
            <person name="Sadzewicz L."/>
            <person name="Zhao X."/>
            <person name="Boylan J."/>
            <person name="Ott S."/>
            <person name="Bowen H."/>
            <person name="Vavikolanu K."/>
            <person name="Mehta A."/>
            <person name="Aluvathingal J."/>
            <person name="Nadendla S."/>
            <person name="Myers T."/>
            <person name="Yan Y."/>
            <person name="Sichtig H."/>
        </authorList>
    </citation>
    <scope>NUCLEOTIDE SEQUENCE [LARGE SCALE GENOMIC DNA]</scope>
    <source>
        <strain evidence="1 2">FDAARGOS_1161</strain>
    </source>
</reference>
<dbReference type="Gene3D" id="6.20.120.50">
    <property type="match status" value="1"/>
</dbReference>
<protein>
    <submittedName>
        <fullName evidence="1">DUF3006 domain-containing protein</fullName>
    </submittedName>
</protein>